<evidence type="ECO:0000256" key="1">
    <source>
        <dbReference type="SAM" id="SignalP"/>
    </source>
</evidence>
<dbReference type="Pfam" id="PF00775">
    <property type="entry name" value="Dioxygenase_C"/>
    <property type="match status" value="1"/>
</dbReference>
<dbReference type="CDD" id="cd03457">
    <property type="entry name" value="intradiol_dioxygenase_like"/>
    <property type="match status" value="1"/>
</dbReference>
<dbReference type="PANTHER" id="PTHR34315">
    <property type="match status" value="1"/>
</dbReference>
<feature type="signal peptide" evidence="1">
    <location>
        <begin position="1"/>
        <end position="21"/>
    </location>
</feature>
<dbReference type="InterPro" id="IPR015889">
    <property type="entry name" value="Intradiol_dOase_core"/>
</dbReference>
<keyword evidence="3" id="KW-0223">Dioxygenase</keyword>
<dbReference type="GeneID" id="85396891"/>
<accession>A0AAD8XB34</accession>
<evidence type="ECO:0000313" key="4">
    <source>
        <dbReference type="Proteomes" id="UP001244207"/>
    </source>
</evidence>
<dbReference type="AlphaFoldDB" id="A0AAD8XB34"/>
<organism evidence="3 4">
    <name type="scientific">Glomerella acutata</name>
    <name type="common">Colletotrichum acutatum</name>
    <dbReference type="NCBI Taxonomy" id="27357"/>
    <lineage>
        <taxon>Eukaryota</taxon>
        <taxon>Fungi</taxon>
        <taxon>Dikarya</taxon>
        <taxon>Ascomycota</taxon>
        <taxon>Pezizomycotina</taxon>
        <taxon>Sordariomycetes</taxon>
        <taxon>Hypocreomycetidae</taxon>
        <taxon>Glomerellales</taxon>
        <taxon>Glomerellaceae</taxon>
        <taxon>Colletotrichum</taxon>
        <taxon>Colletotrichum acutatum species complex</taxon>
    </lineage>
</organism>
<keyword evidence="1" id="KW-0732">Signal</keyword>
<reference evidence="3" key="1">
    <citation type="submission" date="2021-12" db="EMBL/GenBank/DDBJ databases">
        <title>Comparative genomics, transcriptomics and evolutionary studies reveal genomic signatures of adaptation to plant cell wall in hemibiotrophic fungi.</title>
        <authorList>
            <consortium name="DOE Joint Genome Institute"/>
            <person name="Baroncelli R."/>
            <person name="Diaz J.F."/>
            <person name="Benocci T."/>
            <person name="Peng M."/>
            <person name="Battaglia E."/>
            <person name="Haridas S."/>
            <person name="Andreopoulos W."/>
            <person name="Labutti K."/>
            <person name="Pangilinan J."/>
            <person name="Floch G.L."/>
            <person name="Makela M.R."/>
            <person name="Henrissat B."/>
            <person name="Grigoriev I.V."/>
            <person name="Crouch J.A."/>
            <person name="De Vries R.P."/>
            <person name="Sukno S.A."/>
            <person name="Thon M.R."/>
        </authorList>
    </citation>
    <scope>NUCLEOTIDE SEQUENCE</scope>
    <source>
        <strain evidence="3">CBS 112980</strain>
    </source>
</reference>
<proteinExistence type="predicted"/>
<dbReference type="RefSeq" id="XP_060357446.1">
    <property type="nucleotide sequence ID" value="XM_060512993.1"/>
</dbReference>
<evidence type="ECO:0000313" key="3">
    <source>
        <dbReference type="EMBL" id="KAK1704532.1"/>
    </source>
</evidence>
<keyword evidence="4" id="KW-1185">Reference proteome</keyword>
<evidence type="ECO:0000259" key="2">
    <source>
        <dbReference type="Pfam" id="PF00775"/>
    </source>
</evidence>
<sequence length="406" mass="44008">MVRLLTSITLFAVLLVSNTAAHPGDHHPDISHLERERAFHRSAAEAGAVKMSRCTDTLRTVRKSAIQRRTATLERLRQDRGFASSAGIQSRNKEEVAYYDSLNHNLTSVVTNGSYEELFGSNASCVLGRAETIGPYYVEGELIRSNITEDQIGIPMHMELQFVDVNTCKPVPALFIDIWGANATGGYSGAESPAGISGFGGLNSTFLRGIQITDEHGVASFDLIVPGHYYPRATHTHIVAWGNATTFANANSLKGTIAGGLATDDTFIRYVGQLYYEQKLRDAVDPIWPYNTNTDKDNFKNVDDYILAENKTLNGNTVGDLGAYDPFVKYAYFTNDLADGIFAWHTIGVDMGDNFNGGFQAAAKYEEDGGRALNAWGDGSINPYPAVVPPKGIVSTTVASSSATGL</sequence>
<dbReference type="GO" id="GO:0016702">
    <property type="term" value="F:oxidoreductase activity, acting on single donors with incorporation of molecular oxygen, incorporation of two atoms of oxygen"/>
    <property type="evidence" value="ECO:0007669"/>
    <property type="project" value="InterPro"/>
</dbReference>
<keyword evidence="3" id="KW-0560">Oxidoreductase</keyword>
<name>A0AAD8XB34_GLOAC</name>
<dbReference type="GO" id="GO:0008199">
    <property type="term" value="F:ferric iron binding"/>
    <property type="evidence" value="ECO:0007669"/>
    <property type="project" value="InterPro"/>
</dbReference>
<protein>
    <submittedName>
        <fullName evidence="3">Intradiol ring-cleavage dioxygenase</fullName>
    </submittedName>
</protein>
<comment type="caution">
    <text evidence="3">The sequence shown here is derived from an EMBL/GenBank/DDBJ whole genome shotgun (WGS) entry which is preliminary data.</text>
</comment>
<feature type="chain" id="PRO_5042191466" evidence="1">
    <location>
        <begin position="22"/>
        <end position="406"/>
    </location>
</feature>
<dbReference type="Gene3D" id="2.60.130.10">
    <property type="entry name" value="Aromatic compound dioxygenase"/>
    <property type="match status" value="1"/>
</dbReference>
<dbReference type="Proteomes" id="UP001244207">
    <property type="component" value="Unassembled WGS sequence"/>
</dbReference>
<dbReference type="PANTHER" id="PTHR34315:SF1">
    <property type="entry name" value="INTRADIOL RING-CLEAVAGE DIOXYGENASES DOMAIN-CONTAINING PROTEIN-RELATED"/>
    <property type="match status" value="1"/>
</dbReference>
<dbReference type="InterPro" id="IPR000627">
    <property type="entry name" value="Intradiol_dOase_C"/>
</dbReference>
<feature type="domain" description="Intradiol ring-cleavage dioxygenases" evidence="2">
    <location>
        <begin position="142"/>
        <end position="233"/>
    </location>
</feature>
<dbReference type="EMBL" id="JAHMHS010000262">
    <property type="protein sequence ID" value="KAK1704532.1"/>
    <property type="molecule type" value="Genomic_DNA"/>
</dbReference>
<gene>
    <name evidence="3" type="ORF">BDZ83DRAFT_736326</name>
</gene>
<dbReference type="SUPFAM" id="SSF49482">
    <property type="entry name" value="Aromatic compound dioxygenase"/>
    <property type="match status" value="1"/>
</dbReference>